<dbReference type="Proteomes" id="UP000784294">
    <property type="component" value="Unassembled WGS sequence"/>
</dbReference>
<dbReference type="OrthoDB" id="5560525at2759"/>
<proteinExistence type="predicted"/>
<feature type="region of interest" description="Disordered" evidence="1">
    <location>
        <begin position="1"/>
        <end position="24"/>
    </location>
</feature>
<feature type="compositionally biased region" description="Polar residues" evidence="1">
    <location>
        <begin position="1"/>
        <end position="23"/>
    </location>
</feature>
<reference evidence="2" key="1">
    <citation type="submission" date="2018-11" db="EMBL/GenBank/DDBJ databases">
        <authorList>
            <consortium name="Pathogen Informatics"/>
        </authorList>
    </citation>
    <scope>NUCLEOTIDE SEQUENCE</scope>
</reference>
<name>A0A3S4ZKC9_9PLAT</name>
<evidence type="ECO:0000313" key="3">
    <source>
        <dbReference type="Proteomes" id="UP000784294"/>
    </source>
</evidence>
<dbReference type="EMBL" id="CAAALY010018677">
    <property type="protein sequence ID" value="VEL13714.1"/>
    <property type="molecule type" value="Genomic_DNA"/>
</dbReference>
<keyword evidence="3" id="KW-1185">Reference proteome</keyword>
<comment type="caution">
    <text evidence="2">The sequence shown here is derived from an EMBL/GenBank/DDBJ whole genome shotgun (WGS) entry which is preliminary data.</text>
</comment>
<accession>A0A3S4ZKC9</accession>
<evidence type="ECO:0000256" key="1">
    <source>
        <dbReference type="SAM" id="MobiDB-lite"/>
    </source>
</evidence>
<protein>
    <submittedName>
        <fullName evidence="2">Uncharacterized protein</fullName>
    </submittedName>
</protein>
<sequence>MANDSGLYSATSCSSGNHSSYESSLPPGYSFLARLLREDIAACLEFADDRLLDAIYSGLSTASLELEPIKCASVQNFTQKPIIKSFLGPPKCMLN</sequence>
<organism evidence="2 3">
    <name type="scientific">Protopolystoma xenopodis</name>
    <dbReference type="NCBI Taxonomy" id="117903"/>
    <lineage>
        <taxon>Eukaryota</taxon>
        <taxon>Metazoa</taxon>
        <taxon>Spiralia</taxon>
        <taxon>Lophotrochozoa</taxon>
        <taxon>Platyhelminthes</taxon>
        <taxon>Monogenea</taxon>
        <taxon>Polyopisthocotylea</taxon>
        <taxon>Polystomatidea</taxon>
        <taxon>Polystomatidae</taxon>
        <taxon>Protopolystoma</taxon>
    </lineage>
</organism>
<dbReference type="AlphaFoldDB" id="A0A3S4ZKC9"/>
<evidence type="ECO:0000313" key="2">
    <source>
        <dbReference type="EMBL" id="VEL13714.1"/>
    </source>
</evidence>
<gene>
    <name evidence="2" type="ORF">PXEA_LOCUS7154</name>
</gene>